<name>A0A1I4AZB6_9GAMM</name>
<comment type="caution">
    <text evidence="2">The sequence shown here is derived from an EMBL/GenBank/DDBJ whole genome shotgun (WGS) entry which is preliminary data.</text>
</comment>
<keyword evidence="1" id="KW-0812">Transmembrane</keyword>
<organism evidence="2 3">
    <name type="scientific">Candidatus Pantoea symbiotica</name>
    <dbReference type="NCBI Taxonomy" id="1884370"/>
    <lineage>
        <taxon>Bacteria</taxon>
        <taxon>Pseudomonadati</taxon>
        <taxon>Pseudomonadota</taxon>
        <taxon>Gammaproteobacteria</taxon>
        <taxon>Enterobacterales</taxon>
        <taxon>Erwiniaceae</taxon>
        <taxon>Pantoea</taxon>
    </lineage>
</organism>
<dbReference type="EMBL" id="FOSD01000008">
    <property type="protein sequence ID" value="SFK60936.1"/>
    <property type="molecule type" value="Genomic_DNA"/>
</dbReference>
<reference evidence="2 3" key="1">
    <citation type="submission" date="2016-10" db="EMBL/GenBank/DDBJ databases">
        <authorList>
            <person name="Varghese N."/>
            <person name="Submissions S."/>
        </authorList>
    </citation>
    <scope>NUCLEOTIDE SEQUENCE [LARGE SCALE GENOMIC DNA]</scope>
    <source>
        <strain evidence="2 3">YR512</strain>
    </source>
</reference>
<gene>
    <name evidence="2" type="ORF">SAMN05518863_108186</name>
</gene>
<feature type="transmembrane region" description="Helical" evidence="1">
    <location>
        <begin position="52"/>
        <end position="73"/>
    </location>
</feature>
<dbReference type="Proteomes" id="UP000198841">
    <property type="component" value="Unassembled WGS sequence"/>
</dbReference>
<accession>A0A1I4AZB6</accession>
<proteinExistence type="predicted"/>
<protein>
    <submittedName>
        <fullName evidence="2">Uncharacterized protein</fullName>
    </submittedName>
</protein>
<keyword evidence="3" id="KW-1185">Reference proteome</keyword>
<keyword evidence="1" id="KW-1133">Transmembrane helix</keyword>
<sequence length="378" mass="41393">MNQPPVYADYATIYPVRWRRWWVALPVLLFILAMTTMLLWPEGKPTRSPLFWFWALVLPLLCWLLAVTLRWLVWLQSSDNSQTHYVETSLALDAWWRKRSQALPVEAVLLVTPVGDDASEHLALLSHPADSPQPGINAAGYAELRCPLVLNSTRNRPEMLAVYLANRLVTHLRQSGETRPITHLCWLGDDQSLLAFRETLLAAGMVLPEETIRLSAIDGADNVIDLLANSAPALLLCAGSGEGLSDFTPVAGETAFVWLCSAQGTALMHRSERWQPALGETATLAVAQLSRYSGLSDTPDMVIAADAPAMEALLDGGWSALDHVLAPWLGNAGQITPFTLRSLALLSALNGQSCGWIAAEMESQYITGVCIPRGNIPH</sequence>
<evidence type="ECO:0000313" key="3">
    <source>
        <dbReference type="Proteomes" id="UP000198841"/>
    </source>
</evidence>
<keyword evidence="1" id="KW-0472">Membrane</keyword>
<evidence type="ECO:0000313" key="2">
    <source>
        <dbReference type="EMBL" id="SFK60936.1"/>
    </source>
</evidence>
<feature type="transmembrane region" description="Helical" evidence="1">
    <location>
        <begin position="21"/>
        <end position="40"/>
    </location>
</feature>
<evidence type="ECO:0000256" key="1">
    <source>
        <dbReference type="SAM" id="Phobius"/>
    </source>
</evidence>
<dbReference type="RefSeq" id="WP_008103779.1">
    <property type="nucleotide sequence ID" value="NZ_FOSD01000008.1"/>
</dbReference>